<comment type="caution">
    <text evidence="2">The sequence shown here is derived from an EMBL/GenBank/DDBJ whole genome shotgun (WGS) entry which is preliminary data.</text>
</comment>
<name>A0A927QKD0_9ACTN</name>
<feature type="compositionally biased region" description="Pro residues" evidence="1">
    <location>
        <begin position="108"/>
        <end position="117"/>
    </location>
</feature>
<sequence length="117" mass="12176">MAARAGIRAAAVLRGRQARPYLAEVTRALHALHARGWTTTDIPPAVQHPEDDEGVAALVLDGPDAPGAALVWSERHGWRTAPHRPAATRSAGAQPGPRPALACATSRPAPPPIPPTS</sequence>
<dbReference type="AlphaFoldDB" id="A0A927QKD0"/>
<reference evidence="2" key="1">
    <citation type="submission" date="2020-09" db="EMBL/GenBank/DDBJ databases">
        <title>Streptomyces canutascabiei sp. nov., which causes potato common scab and is distributed across the world.</title>
        <authorList>
            <person name="Nguyen H.P."/>
            <person name="Weisberg A.J."/>
            <person name="Chang J.H."/>
            <person name="Clarke C.R."/>
        </authorList>
    </citation>
    <scope>NUCLEOTIDE SEQUENCE</scope>
    <source>
        <strain evidence="2">ID-01-6.2a</strain>
    </source>
</reference>
<organism evidence="2 3">
    <name type="scientific">Streptomyces caniscabiei</name>
    <dbReference type="NCBI Taxonomy" id="2746961"/>
    <lineage>
        <taxon>Bacteria</taxon>
        <taxon>Bacillati</taxon>
        <taxon>Actinomycetota</taxon>
        <taxon>Actinomycetes</taxon>
        <taxon>Kitasatosporales</taxon>
        <taxon>Streptomycetaceae</taxon>
        <taxon>Streptomyces</taxon>
    </lineage>
</organism>
<gene>
    <name evidence="2" type="ORF">IHE70_40620</name>
</gene>
<dbReference type="EMBL" id="JACYXT010000025">
    <property type="protein sequence ID" value="MBD9729386.1"/>
    <property type="molecule type" value="Genomic_DNA"/>
</dbReference>
<evidence type="ECO:0000313" key="2">
    <source>
        <dbReference type="EMBL" id="MBD9729386.1"/>
    </source>
</evidence>
<proteinExistence type="predicted"/>
<evidence type="ECO:0000256" key="1">
    <source>
        <dbReference type="SAM" id="MobiDB-lite"/>
    </source>
</evidence>
<dbReference type="Proteomes" id="UP000661025">
    <property type="component" value="Unassembled WGS sequence"/>
</dbReference>
<protein>
    <submittedName>
        <fullName evidence="2">Uncharacterized protein</fullName>
    </submittedName>
</protein>
<evidence type="ECO:0000313" key="3">
    <source>
        <dbReference type="Proteomes" id="UP000661025"/>
    </source>
</evidence>
<feature type="region of interest" description="Disordered" evidence="1">
    <location>
        <begin position="75"/>
        <end position="117"/>
    </location>
</feature>
<accession>A0A927QKD0</accession>
<dbReference type="RefSeq" id="WP_192335646.1">
    <property type="nucleotide sequence ID" value="NZ_JACYXT010000025.1"/>
</dbReference>